<feature type="domain" description="Polysaccharide export protein N-terminal" evidence="17">
    <location>
        <begin position="145"/>
        <end position="220"/>
    </location>
</feature>
<keyword evidence="5" id="KW-0762">Sugar transport</keyword>
<dbReference type="InterPro" id="IPR054765">
    <property type="entry name" value="SLBB_dom"/>
</dbReference>
<keyword evidence="10" id="KW-0626">Porin</keyword>
<keyword evidence="3" id="KW-0813">Transport</keyword>
<keyword evidence="8" id="KW-0625">Polysaccharide transport</keyword>
<evidence type="ECO:0000256" key="3">
    <source>
        <dbReference type="ARBA" id="ARBA00022448"/>
    </source>
</evidence>
<evidence type="ECO:0000256" key="15">
    <source>
        <dbReference type="SAM" id="MobiDB-lite"/>
    </source>
</evidence>
<evidence type="ECO:0000313" key="19">
    <source>
        <dbReference type="EMBL" id="GGJ29311.1"/>
    </source>
</evidence>
<keyword evidence="6" id="KW-0812">Transmembrane</keyword>
<evidence type="ECO:0000256" key="16">
    <source>
        <dbReference type="SAM" id="SignalP"/>
    </source>
</evidence>
<dbReference type="PANTHER" id="PTHR33619">
    <property type="entry name" value="POLYSACCHARIDE EXPORT PROTEIN GFCE-RELATED"/>
    <property type="match status" value="1"/>
</dbReference>
<evidence type="ECO:0000256" key="8">
    <source>
        <dbReference type="ARBA" id="ARBA00023047"/>
    </source>
</evidence>
<evidence type="ECO:0000256" key="10">
    <source>
        <dbReference type="ARBA" id="ARBA00023114"/>
    </source>
</evidence>
<dbReference type="RefSeq" id="WP_229681448.1">
    <property type="nucleotide sequence ID" value="NZ_BMKW01000010.1"/>
</dbReference>
<comment type="subcellular location">
    <subcellularLocation>
        <location evidence="1">Cell outer membrane</location>
        <topology evidence="1">Multi-pass membrane protein</topology>
    </subcellularLocation>
</comment>
<feature type="region of interest" description="Disordered" evidence="15">
    <location>
        <begin position="58"/>
        <end position="111"/>
    </location>
</feature>
<organism evidence="19 20">
    <name type="scientific">Neoroseomonas lacus</name>
    <dbReference type="NCBI Taxonomy" id="287609"/>
    <lineage>
        <taxon>Bacteria</taxon>
        <taxon>Pseudomonadati</taxon>
        <taxon>Pseudomonadota</taxon>
        <taxon>Alphaproteobacteria</taxon>
        <taxon>Acetobacterales</taxon>
        <taxon>Acetobacteraceae</taxon>
        <taxon>Neoroseomonas</taxon>
    </lineage>
</organism>
<evidence type="ECO:0000256" key="5">
    <source>
        <dbReference type="ARBA" id="ARBA00022597"/>
    </source>
</evidence>
<dbReference type="Pfam" id="PF02563">
    <property type="entry name" value="Poly_export"/>
    <property type="match status" value="1"/>
</dbReference>
<dbReference type="EMBL" id="BMKW01000010">
    <property type="protein sequence ID" value="GGJ29311.1"/>
    <property type="molecule type" value="Genomic_DNA"/>
</dbReference>
<evidence type="ECO:0000256" key="13">
    <source>
        <dbReference type="ARBA" id="ARBA00023237"/>
    </source>
</evidence>
<accession>A0A917KTW8</accession>
<evidence type="ECO:0000256" key="6">
    <source>
        <dbReference type="ARBA" id="ARBA00022692"/>
    </source>
</evidence>
<gene>
    <name evidence="19" type="ORF">GCM10011320_40730</name>
</gene>
<keyword evidence="14" id="KW-0449">Lipoprotein</keyword>
<evidence type="ECO:0000259" key="17">
    <source>
        <dbReference type="Pfam" id="PF02563"/>
    </source>
</evidence>
<keyword evidence="11" id="KW-0472">Membrane</keyword>
<feature type="domain" description="SLBB" evidence="18">
    <location>
        <begin position="228"/>
        <end position="304"/>
    </location>
</feature>
<evidence type="ECO:0000256" key="4">
    <source>
        <dbReference type="ARBA" id="ARBA00022452"/>
    </source>
</evidence>
<sequence>MRFDIRRGLALLVAVFAVAGVPDGAAAAQSLGSRGIPAQGIIPGVPGQLPGFPTLVQSQSGLPSNPVMAPAGAPASQGPTVFDRRSLADIPGQSRGTERVGSPTQAEGGPSLVAPLGDQARVTGPATAVFGASLFTGQGQTSSDAPNPNYILAPGDRVSVRAWGAVDSELVGQIDPAGNLFLPNIGPVMVAGVRVGDLQQVVEGEIRKVYTSQVQVYATVLSTQRIGVFVTGFVRAPGRYAGTASDSVLDFLGRAGGIDPGRGSFREIAVNRGGRTVVTIDLYRFLLQGTLPNLRLQEGDTVVVGRQRAMIGADGAVRNNYLFESTSRASLTGRDLIELARPLPAATNAVLRGVRNAQPFSRYMPIAELSRQTLQDQDTVTFVADVAARTIRVSVEGSRLYPSVLVADRDITFCQILDHIAVEPGLANTEGVFLLRPSLALQQKRTIDEALDRLERQLFLAPSATTSISEARSQEAALVTQYISRARRVQPEGRIVAVGANGQCMPLRLENGDIIVVPELSSTVLVQGEVVFPQAVVWRPGMTTDQFLEAAGGLTPRGSMSTLMIRRPSGAATLSPQQSPQPGDELVALPYLDPKVWLYGRDLVTALFQVALAARVFINN</sequence>
<name>A0A917KTW8_9PROT</name>
<keyword evidence="20" id="KW-1185">Reference proteome</keyword>
<keyword evidence="4" id="KW-1134">Transmembrane beta strand</keyword>
<keyword evidence="9" id="KW-0406">Ion transport</keyword>
<dbReference type="InterPro" id="IPR003715">
    <property type="entry name" value="Poly_export_N"/>
</dbReference>
<dbReference type="PANTHER" id="PTHR33619:SF3">
    <property type="entry name" value="POLYSACCHARIDE EXPORT PROTEIN GFCE-RELATED"/>
    <property type="match status" value="1"/>
</dbReference>
<dbReference type="InterPro" id="IPR049712">
    <property type="entry name" value="Poly_export"/>
</dbReference>
<feature type="signal peptide" evidence="16">
    <location>
        <begin position="1"/>
        <end position="19"/>
    </location>
</feature>
<evidence type="ECO:0000256" key="11">
    <source>
        <dbReference type="ARBA" id="ARBA00023136"/>
    </source>
</evidence>
<comment type="similarity">
    <text evidence="2">Belongs to the BexD/CtrA/VexA family.</text>
</comment>
<keyword evidence="12" id="KW-0564">Palmitate</keyword>
<dbReference type="Gene3D" id="3.10.560.10">
    <property type="entry name" value="Outer membrane lipoprotein wza domain like"/>
    <property type="match status" value="2"/>
</dbReference>
<dbReference type="AlphaFoldDB" id="A0A917KTW8"/>
<feature type="chain" id="PRO_5037617269" evidence="16">
    <location>
        <begin position="20"/>
        <end position="620"/>
    </location>
</feature>
<dbReference type="GO" id="GO:0006811">
    <property type="term" value="P:monoatomic ion transport"/>
    <property type="evidence" value="ECO:0007669"/>
    <property type="project" value="UniProtKB-KW"/>
</dbReference>
<evidence type="ECO:0000256" key="14">
    <source>
        <dbReference type="ARBA" id="ARBA00023288"/>
    </source>
</evidence>
<evidence type="ECO:0000259" key="18">
    <source>
        <dbReference type="Pfam" id="PF22461"/>
    </source>
</evidence>
<evidence type="ECO:0000256" key="9">
    <source>
        <dbReference type="ARBA" id="ARBA00023065"/>
    </source>
</evidence>
<dbReference type="GO" id="GO:0015288">
    <property type="term" value="F:porin activity"/>
    <property type="evidence" value="ECO:0007669"/>
    <property type="project" value="UniProtKB-KW"/>
</dbReference>
<dbReference type="GO" id="GO:0046930">
    <property type="term" value="C:pore complex"/>
    <property type="evidence" value="ECO:0007669"/>
    <property type="project" value="UniProtKB-KW"/>
</dbReference>
<dbReference type="Pfam" id="PF22461">
    <property type="entry name" value="SLBB_2"/>
    <property type="match status" value="1"/>
</dbReference>
<protein>
    <submittedName>
        <fullName evidence="19">Polysialic acid transporter KpsD</fullName>
    </submittedName>
</protein>
<evidence type="ECO:0000256" key="12">
    <source>
        <dbReference type="ARBA" id="ARBA00023139"/>
    </source>
</evidence>
<proteinExistence type="inferred from homology"/>
<reference evidence="19" key="2">
    <citation type="submission" date="2020-09" db="EMBL/GenBank/DDBJ databases">
        <authorList>
            <person name="Sun Q."/>
            <person name="Zhou Y."/>
        </authorList>
    </citation>
    <scope>NUCLEOTIDE SEQUENCE</scope>
    <source>
        <strain evidence="19">CGMCC 1.3617</strain>
    </source>
</reference>
<keyword evidence="13" id="KW-0998">Cell outer membrane</keyword>
<comment type="caution">
    <text evidence="19">The sequence shown here is derived from an EMBL/GenBank/DDBJ whole genome shotgun (WGS) entry which is preliminary data.</text>
</comment>
<evidence type="ECO:0000313" key="20">
    <source>
        <dbReference type="Proteomes" id="UP000661507"/>
    </source>
</evidence>
<evidence type="ECO:0000256" key="1">
    <source>
        <dbReference type="ARBA" id="ARBA00004571"/>
    </source>
</evidence>
<dbReference type="GO" id="GO:0015159">
    <property type="term" value="F:polysaccharide transmembrane transporter activity"/>
    <property type="evidence" value="ECO:0007669"/>
    <property type="project" value="InterPro"/>
</dbReference>
<evidence type="ECO:0000256" key="7">
    <source>
        <dbReference type="ARBA" id="ARBA00022729"/>
    </source>
</evidence>
<evidence type="ECO:0000256" key="2">
    <source>
        <dbReference type="ARBA" id="ARBA00009450"/>
    </source>
</evidence>
<dbReference type="GO" id="GO:0009279">
    <property type="term" value="C:cell outer membrane"/>
    <property type="evidence" value="ECO:0007669"/>
    <property type="project" value="UniProtKB-SubCell"/>
</dbReference>
<dbReference type="Proteomes" id="UP000661507">
    <property type="component" value="Unassembled WGS sequence"/>
</dbReference>
<reference evidence="19" key="1">
    <citation type="journal article" date="2014" name="Int. J. Syst. Evol. Microbiol.">
        <title>Complete genome sequence of Corynebacterium casei LMG S-19264T (=DSM 44701T), isolated from a smear-ripened cheese.</title>
        <authorList>
            <consortium name="US DOE Joint Genome Institute (JGI-PGF)"/>
            <person name="Walter F."/>
            <person name="Albersmeier A."/>
            <person name="Kalinowski J."/>
            <person name="Ruckert C."/>
        </authorList>
    </citation>
    <scope>NUCLEOTIDE SEQUENCE</scope>
    <source>
        <strain evidence="19">CGMCC 1.3617</strain>
    </source>
</reference>
<keyword evidence="7 16" id="KW-0732">Signal</keyword>